<protein>
    <submittedName>
        <fullName evidence="2">Uncharacterized protein</fullName>
    </submittedName>
</protein>
<comment type="caution">
    <text evidence="2">The sequence shown here is derived from an EMBL/GenBank/DDBJ whole genome shotgun (WGS) entry which is preliminary data.</text>
</comment>
<keyword evidence="3" id="KW-1185">Reference proteome</keyword>
<evidence type="ECO:0000256" key="1">
    <source>
        <dbReference type="SAM" id="MobiDB-lite"/>
    </source>
</evidence>
<evidence type="ECO:0000313" key="2">
    <source>
        <dbReference type="EMBL" id="MBB4909941.1"/>
    </source>
</evidence>
<name>A0A7W7QB69_9PSEU</name>
<feature type="region of interest" description="Disordered" evidence="1">
    <location>
        <begin position="1"/>
        <end position="46"/>
    </location>
</feature>
<dbReference type="Proteomes" id="UP000520767">
    <property type="component" value="Unassembled WGS sequence"/>
</dbReference>
<organism evidence="2 3">
    <name type="scientific">Actinophytocola algeriensis</name>
    <dbReference type="NCBI Taxonomy" id="1768010"/>
    <lineage>
        <taxon>Bacteria</taxon>
        <taxon>Bacillati</taxon>
        <taxon>Actinomycetota</taxon>
        <taxon>Actinomycetes</taxon>
        <taxon>Pseudonocardiales</taxon>
        <taxon>Pseudonocardiaceae</taxon>
    </lineage>
</organism>
<accession>A0A7W7QB69</accession>
<dbReference type="AlphaFoldDB" id="A0A7W7QB69"/>
<feature type="compositionally biased region" description="Acidic residues" evidence="1">
    <location>
        <begin position="25"/>
        <end position="46"/>
    </location>
</feature>
<reference evidence="2 3" key="1">
    <citation type="submission" date="2020-08" db="EMBL/GenBank/DDBJ databases">
        <title>Genomic Encyclopedia of Type Strains, Phase III (KMG-III): the genomes of soil and plant-associated and newly described type strains.</title>
        <authorList>
            <person name="Whitman W."/>
        </authorList>
    </citation>
    <scope>NUCLEOTIDE SEQUENCE [LARGE SCALE GENOMIC DNA]</scope>
    <source>
        <strain evidence="2 3">CECT 8960</strain>
    </source>
</reference>
<evidence type="ECO:0000313" key="3">
    <source>
        <dbReference type="Proteomes" id="UP000520767"/>
    </source>
</evidence>
<dbReference type="EMBL" id="JACHJQ010000006">
    <property type="protein sequence ID" value="MBB4909941.1"/>
    <property type="molecule type" value="Genomic_DNA"/>
</dbReference>
<proteinExistence type="predicted"/>
<gene>
    <name evidence="2" type="ORF">FHR82_006199</name>
</gene>
<dbReference type="RefSeq" id="WP_184813984.1">
    <property type="nucleotide sequence ID" value="NZ_JACHJQ010000006.1"/>
</dbReference>
<sequence>MRSCTRRAASAADNWPGAGAPPAEEVGEGDEVDEVAEGDEGDVESDVLDVGVLVEVGVVVAVGDGWSFDVRANAVPAVTASAPATTAPTSSFLVMPVPSVAVSGICNGAAARPMGALPDG</sequence>